<feature type="domain" description="ABC transporter" evidence="4">
    <location>
        <begin position="27"/>
        <end position="258"/>
    </location>
</feature>
<evidence type="ECO:0000256" key="1">
    <source>
        <dbReference type="ARBA" id="ARBA00022448"/>
    </source>
</evidence>
<evidence type="ECO:0000256" key="3">
    <source>
        <dbReference type="ARBA" id="ARBA00022840"/>
    </source>
</evidence>
<dbReference type="SMART" id="SM00382">
    <property type="entry name" value="AAA"/>
    <property type="match status" value="1"/>
</dbReference>
<keyword evidence="6" id="KW-1185">Reference proteome</keyword>
<comment type="caution">
    <text evidence="5">The sequence shown here is derived from an EMBL/GenBank/DDBJ whole genome shotgun (WGS) entry which is preliminary data.</text>
</comment>
<evidence type="ECO:0000313" key="6">
    <source>
        <dbReference type="Proteomes" id="UP000240429"/>
    </source>
</evidence>
<gene>
    <name evidence="5" type="ORF">C6Y14_01780</name>
</gene>
<dbReference type="InterPro" id="IPR050166">
    <property type="entry name" value="ABC_transporter_ATP-bind"/>
</dbReference>
<evidence type="ECO:0000259" key="4">
    <source>
        <dbReference type="PROSITE" id="PS50893"/>
    </source>
</evidence>
<dbReference type="CDD" id="cd03293">
    <property type="entry name" value="ABC_NrtD_SsuB_transporters"/>
    <property type="match status" value="1"/>
</dbReference>
<organism evidence="5 6">
    <name type="scientific">Streptomyces dioscori</name>
    <dbReference type="NCBI Taxonomy" id="2109333"/>
    <lineage>
        <taxon>Bacteria</taxon>
        <taxon>Bacillati</taxon>
        <taxon>Actinomycetota</taxon>
        <taxon>Actinomycetes</taxon>
        <taxon>Kitasatosporales</taxon>
        <taxon>Streptomycetaceae</taxon>
        <taxon>Streptomyces</taxon>
        <taxon>Streptomyces aurantiacus group</taxon>
    </lineage>
</organism>
<dbReference type="OrthoDB" id="4310860at2"/>
<accession>A0A2P8QF52</accession>
<keyword evidence="2" id="KW-0547">Nucleotide-binding</keyword>
<dbReference type="AlphaFoldDB" id="A0A2P8QF52"/>
<dbReference type="GO" id="GO:0005524">
    <property type="term" value="F:ATP binding"/>
    <property type="evidence" value="ECO:0007669"/>
    <property type="project" value="UniProtKB-KW"/>
</dbReference>
<dbReference type="InterPro" id="IPR003439">
    <property type="entry name" value="ABC_transporter-like_ATP-bd"/>
</dbReference>
<dbReference type="Pfam" id="PF00005">
    <property type="entry name" value="ABC_tran"/>
    <property type="match status" value="1"/>
</dbReference>
<protein>
    <submittedName>
        <fullName evidence="5">ATP-binding protein</fullName>
    </submittedName>
</protein>
<evidence type="ECO:0000313" key="5">
    <source>
        <dbReference type="EMBL" id="PSM44867.1"/>
    </source>
</evidence>
<evidence type="ECO:0000256" key="2">
    <source>
        <dbReference type="ARBA" id="ARBA00022741"/>
    </source>
</evidence>
<dbReference type="PANTHER" id="PTHR42788:SF13">
    <property type="entry name" value="ALIPHATIC SULFONATES IMPORT ATP-BINDING PROTEIN SSUB"/>
    <property type="match status" value="1"/>
</dbReference>
<name>A0A2P8QF52_9ACTN</name>
<proteinExistence type="predicted"/>
<keyword evidence="1" id="KW-0813">Transport</keyword>
<dbReference type="InterPro" id="IPR027417">
    <property type="entry name" value="P-loop_NTPase"/>
</dbReference>
<dbReference type="SUPFAM" id="SSF52540">
    <property type="entry name" value="P-loop containing nucleoside triphosphate hydrolases"/>
    <property type="match status" value="1"/>
</dbReference>
<dbReference type="Gene3D" id="3.40.50.300">
    <property type="entry name" value="P-loop containing nucleotide triphosphate hydrolases"/>
    <property type="match status" value="1"/>
</dbReference>
<dbReference type="RefSeq" id="WP_107014623.1">
    <property type="nucleotide sequence ID" value="NZ_KZ679038.1"/>
</dbReference>
<dbReference type="EMBL" id="PYBJ01000001">
    <property type="protein sequence ID" value="PSM44867.1"/>
    <property type="molecule type" value="Genomic_DNA"/>
</dbReference>
<dbReference type="PROSITE" id="PS50893">
    <property type="entry name" value="ABC_TRANSPORTER_2"/>
    <property type="match status" value="1"/>
</dbReference>
<dbReference type="Proteomes" id="UP000240429">
    <property type="component" value="Unassembled WGS sequence"/>
</dbReference>
<dbReference type="InterPro" id="IPR003593">
    <property type="entry name" value="AAA+_ATPase"/>
</dbReference>
<dbReference type="PANTHER" id="PTHR42788">
    <property type="entry name" value="TAURINE IMPORT ATP-BINDING PROTEIN-RELATED"/>
    <property type="match status" value="1"/>
</dbReference>
<keyword evidence="3 5" id="KW-0067">ATP-binding</keyword>
<sequence length="284" mass="30798">MKPSLSKSDASDASAAPDGFDASAAKISFRGAGKTFPLKQGEFTALDEVSLDIADREFVTVVGPSGCGKSTLLNLAAGLAEPTTGQVLVDGAVVTGPGPERGVIFQQYALFPWLTVRGNVEFGLKLTSLSAAERRRKADHAIELVGLADFADALPKTLSGGMKQRCAIARAYAVDPDVLLMDEPFGALDALTRVQMQDQLLDTWTRERRTVLFVTHDVDEAVYLARRVVVMAARPGRVHRVIEVDLPYPRTEELRLSPEFARIRNEVWHAVYHQEPAGSVAPVT</sequence>
<reference evidence="5 6" key="1">
    <citation type="submission" date="2018-03" db="EMBL/GenBank/DDBJ databases">
        <title>Streptomyces dioscori sp. nov., a novel endophytic actinobacterium isolated from bulbil of Dioscorea bulbifera L.</title>
        <authorList>
            <person name="Zhikuan W."/>
        </authorList>
    </citation>
    <scope>NUCLEOTIDE SEQUENCE [LARGE SCALE GENOMIC DNA]</scope>
    <source>
        <strain evidence="5 6">A217</strain>
    </source>
</reference>
<dbReference type="GO" id="GO:0016887">
    <property type="term" value="F:ATP hydrolysis activity"/>
    <property type="evidence" value="ECO:0007669"/>
    <property type="project" value="InterPro"/>
</dbReference>